<proteinExistence type="predicted"/>
<dbReference type="GO" id="GO:0052816">
    <property type="term" value="F:long-chain fatty acyl-CoA hydrolase activity"/>
    <property type="evidence" value="ECO:0007669"/>
    <property type="project" value="TreeGrafter"/>
</dbReference>
<dbReference type="Proteomes" id="UP001500962">
    <property type="component" value="Unassembled WGS sequence"/>
</dbReference>
<dbReference type="PANTHER" id="PTHR11049:SF24">
    <property type="entry name" value="CYTOSOLIC ACYL COENZYME A THIOESTER HYDROLASE"/>
    <property type="match status" value="1"/>
</dbReference>
<evidence type="ECO:0000313" key="6">
    <source>
        <dbReference type="Proteomes" id="UP000830542"/>
    </source>
</evidence>
<organism evidence="4 7">
    <name type="scientific">Halococcus dombrowskii</name>
    <dbReference type="NCBI Taxonomy" id="179637"/>
    <lineage>
        <taxon>Archaea</taxon>
        <taxon>Methanobacteriati</taxon>
        <taxon>Methanobacteriota</taxon>
        <taxon>Stenosarchaea group</taxon>
        <taxon>Halobacteria</taxon>
        <taxon>Halobacteriales</taxon>
        <taxon>Halococcaceae</taxon>
        <taxon>Halococcus</taxon>
    </lineage>
</organism>
<accession>A0AAV3SGE6</accession>
<dbReference type="GO" id="GO:0009062">
    <property type="term" value="P:fatty acid catabolic process"/>
    <property type="evidence" value="ECO:0007669"/>
    <property type="project" value="TreeGrafter"/>
</dbReference>
<dbReference type="Gene3D" id="3.10.129.10">
    <property type="entry name" value="Hotdog Thioesterase"/>
    <property type="match status" value="1"/>
</dbReference>
<dbReference type="AlphaFoldDB" id="A0AAV3SGE6"/>
<reference evidence="4" key="1">
    <citation type="journal article" date="2014" name="Int. J. Syst. Evol. Microbiol.">
        <title>Complete genome sequence of Corynebacterium casei LMG S-19264T (=DSM 44701T), isolated from a smear-ripened cheese.</title>
        <authorList>
            <consortium name="US DOE Joint Genome Institute (JGI-PGF)"/>
            <person name="Walter F."/>
            <person name="Albersmeier A."/>
            <person name="Kalinowski J."/>
            <person name="Ruckert C."/>
        </authorList>
    </citation>
    <scope>NUCLEOTIDE SEQUENCE</scope>
    <source>
        <strain evidence="4">JCM 12289</strain>
    </source>
</reference>
<dbReference type="EMBL" id="CP095005">
    <property type="protein sequence ID" value="UOO94875.1"/>
    <property type="molecule type" value="Genomic_DNA"/>
</dbReference>
<dbReference type="KEGG" id="hdo:MUK72_13000"/>
<reference evidence="4" key="3">
    <citation type="submission" date="2023-12" db="EMBL/GenBank/DDBJ databases">
        <authorList>
            <person name="Sun Q."/>
            <person name="Inoue M."/>
        </authorList>
    </citation>
    <scope>NUCLEOTIDE SEQUENCE</scope>
    <source>
        <strain evidence="4">JCM 12289</strain>
    </source>
</reference>
<dbReference type="InterPro" id="IPR033120">
    <property type="entry name" value="HOTDOG_ACOT"/>
</dbReference>
<feature type="compositionally biased region" description="Basic and acidic residues" evidence="2">
    <location>
        <begin position="131"/>
        <end position="146"/>
    </location>
</feature>
<dbReference type="PROSITE" id="PS51770">
    <property type="entry name" value="HOTDOG_ACOT"/>
    <property type="match status" value="1"/>
</dbReference>
<dbReference type="GO" id="GO:0005829">
    <property type="term" value="C:cytosol"/>
    <property type="evidence" value="ECO:0007669"/>
    <property type="project" value="TreeGrafter"/>
</dbReference>
<dbReference type="PANTHER" id="PTHR11049">
    <property type="entry name" value="ACYL COENZYME A THIOESTER HYDROLASE"/>
    <property type="match status" value="1"/>
</dbReference>
<reference evidence="5" key="2">
    <citation type="submission" date="2022-04" db="EMBL/GenBank/DDBJ databases">
        <title>Sequencing and genomic assembly of Halococcus dombrowskii.</title>
        <authorList>
            <person name="Lim S.W."/>
            <person name="MacLea K.S."/>
        </authorList>
    </citation>
    <scope>NUCLEOTIDE SEQUENCE</scope>
    <source>
        <strain evidence="5">H4</strain>
    </source>
</reference>
<dbReference type="GO" id="GO:0006637">
    <property type="term" value="P:acyl-CoA metabolic process"/>
    <property type="evidence" value="ECO:0007669"/>
    <property type="project" value="TreeGrafter"/>
</dbReference>
<keyword evidence="1" id="KW-0378">Hydrolase</keyword>
<dbReference type="InterPro" id="IPR029069">
    <property type="entry name" value="HotDog_dom_sf"/>
</dbReference>
<evidence type="ECO:0000313" key="7">
    <source>
        <dbReference type="Proteomes" id="UP001500962"/>
    </source>
</evidence>
<protein>
    <submittedName>
        <fullName evidence="4">Acyl-CoA thioesterase</fullName>
    </submittedName>
</protein>
<dbReference type="SUPFAM" id="SSF54637">
    <property type="entry name" value="Thioesterase/thiol ester dehydrase-isomerase"/>
    <property type="match status" value="1"/>
</dbReference>
<dbReference type="Pfam" id="PF03061">
    <property type="entry name" value="4HBT"/>
    <property type="match status" value="1"/>
</dbReference>
<evidence type="ECO:0000313" key="5">
    <source>
        <dbReference type="EMBL" id="UOO94875.1"/>
    </source>
</evidence>
<keyword evidence="6" id="KW-1185">Reference proteome</keyword>
<evidence type="ECO:0000313" key="4">
    <source>
        <dbReference type="EMBL" id="GAA0461219.1"/>
    </source>
</evidence>
<feature type="region of interest" description="Disordered" evidence="2">
    <location>
        <begin position="116"/>
        <end position="146"/>
    </location>
</feature>
<dbReference type="RefSeq" id="WP_244701615.1">
    <property type="nucleotide sequence ID" value="NZ_BAAADN010000026.1"/>
</dbReference>
<dbReference type="Proteomes" id="UP000830542">
    <property type="component" value="Chromosome"/>
</dbReference>
<name>A0AAV3SGE6_HALDO</name>
<feature type="domain" description="HotDog ACOT-type" evidence="3">
    <location>
        <begin position="5"/>
        <end position="117"/>
    </location>
</feature>
<dbReference type="InterPro" id="IPR006683">
    <property type="entry name" value="Thioestr_dom"/>
</dbReference>
<gene>
    <name evidence="4" type="ORF">GCM10008985_17150</name>
    <name evidence="5" type="ORF">MUK72_13000</name>
</gene>
<evidence type="ECO:0000256" key="1">
    <source>
        <dbReference type="ARBA" id="ARBA00022801"/>
    </source>
</evidence>
<dbReference type="GeneID" id="71762782"/>
<dbReference type="CDD" id="cd03442">
    <property type="entry name" value="BFIT_BACH"/>
    <property type="match status" value="1"/>
</dbReference>
<evidence type="ECO:0000256" key="2">
    <source>
        <dbReference type="SAM" id="MobiDB-lite"/>
    </source>
</evidence>
<sequence>MTDLRSTYIENREMVQPNHANNLQSVHGGNVMKWMDEIGAMSAMRFAGNSCVTARINQVDFERPIRVGDVALIESYVYQAGRTSVHVRLQTYREDITSGEREKTTDSYFVYVAIDEDGNPTPVPELTVDSEEGKRLQDAALDEKDG</sequence>
<dbReference type="InterPro" id="IPR040170">
    <property type="entry name" value="Cytosol_ACT"/>
</dbReference>
<dbReference type="EMBL" id="BAAADN010000026">
    <property type="protein sequence ID" value="GAA0461219.1"/>
    <property type="molecule type" value="Genomic_DNA"/>
</dbReference>
<evidence type="ECO:0000259" key="3">
    <source>
        <dbReference type="PROSITE" id="PS51770"/>
    </source>
</evidence>